<organism evidence="3">
    <name type="scientific">marine sediment metagenome</name>
    <dbReference type="NCBI Taxonomy" id="412755"/>
    <lineage>
        <taxon>unclassified sequences</taxon>
        <taxon>metagenomes</taxon>
        <taxon>ecological metagenomes</taxon>
    </lineage>
</organism>
<feature type="non-terminal residue" evidence="3">
    <location>
        <position position="582"/>
    </location>
</feature>
<reference evidence="3" key="1">
    <citation type="journal article" date="2015" name="Nature">
        <title>Complex archaea that bridge the gap between prokaryotes and eukaryotes.</title>
        <authorList>
            <person name="Spang A."/>
            <person name="Saw J.H."/>
            <person name="Jorgensen S.L."/>
            <person name="Zaremba-Niedzwiedzka K."/>
            <person name="Martijn J."/>
            <person name="Lind A.E."/>
            <person name="van Eijk R."/>
            <person name="Schleper C."/>
            <person name="Guy L."/>
            <person name="Ettema T.J."/>
        </authorList>
    </citation>
    <scope>NUCLEOTIDE SEQUENCE</scope>
</reference>
<evidence type="ECO:0000256" key="1">
    <source>
        <dbReference type="SAM" id="Coils"/>
    </source>
</evidence>
<evidence type="ECO:0000313" key="3">
    <source>
        <dbReference type="EMBL" id="KKL52083.1"/>
    </source>
</evidence>
<dbReference type="EMBL" id="LAZR01032016">
    <property type="protein sequence ID" value="KKL52083.1"/>
    <property type="molecule type" value="Genomic_DNA"/>
</dbReference>
<accession>A0A0F9CRM7</accession>
<protein>
    <submittedName>
        <fullName evidence="3">Uncharacterized protein</fullName>
    </submittedName>
</protein>
<gene>
    <name evidence="3" type="ORF">LCGC14_2289040</name>
</gene>
<proteinExistence type="predicted"/>
<feature type="compositionally biased region" description="Polar residues" evidence="2">
    <location>
        <begin position="120"/>
        <end position="129"/>
    </location>
</feature>
<keyword evidence="1" id="KW-0175">Coiled coil</keyword>
<evidence type="ECO:0000256" key="2">
    <source>
        <dbReference type="SAM" id="MobiDB-lite"/>
    </source>
</evidence>
<feature type="region of interest" description="Disordered" evidence="2">
    <location>
        <begin position="55"/>
        <end position="169"/>
    </location>
</feature>
<feature type="coiled-coil region" evidence="1">
    <location>
        <begin position="371"/>
        <end position="398"/>
    </location>
</feature>
<name>A0A0F9CRM7_9ZZZZ</name>
<dbReference type="AlphaFoldDB" id="A0A0F9CRM7"/>
<feature type="compositionally biased region" description="Polar residues" evidence="2">
    <location>
        <begin position="137"/>
        <end position="146"/>
    </location>
</feature>
<comment type="caution">
    <text evidence="3">The sequence shown here is derived from an EMBL/GenBank/DDBJ whole genome shotgun (WGS) entry which is preliminary data.</text>
</comment>
<feature type="compositionally biased region" description="Basic and acidic residues" evidence="2">
    <location>
        <begin position="98"/>
        <end position="112"/>
    </location>
</feature>
<sequence>RARDDLGIADAKMIVRTTRKDGRTDERVIAIPLGKRKNAKDVRGKASLDLGQFKLKTGDEVAYSVQVTDTRNNRSTGRAGKVTAGQQAQKGRPGARAKSPEAADARTGRDGAQKSPPPRDQQTVMQPSGRSPEMAAAQSQKDQSPPGNRPPDGMSRRMLDVPGTSCSSQRRIKIDEWAGSYEGQARKKLQLSISKYLKELDARLAKAESAAGSVVPPLQAEQTWNEQLGKTLMGARGHLTGARKTVATLQAKSKGTPYAFIGLQLVDIELANIVPAYAELAGAGKSGTSVEERLDNIGVGIFHIAQARYKLAALTQQFQQVARKENVAKAFKRLKKMHQLFIEDMHAFLAASKPPLNPRTGQIVEKDDEYIRELKKLLEEKFAKMKKMMEELAKVLAEDPELLRRYMAFLNLHKDTIRDQYTILANRQKVIAAEVTSWADASPAKRRALLKAWTERHWAGRAAIAGDTAKLHENMVTWLPRGLDKTNRQVVAIQRVALELARDAAKWAAIAEPAEAIASAQWLTSRLKAFGRDLGSPHEIAATNEKLAGFIYKRSTEAGKLQAAMDVWAEKAKDLRSRRVAQ</sequence>
<feature type="compositionally biased region" description="Polar residues" evidence="2">
    <location>
        <begin position="65"/>
        <end position="76"/>
    </location>
</feature>
<feature type="non-terminal residue" evidence="3">
    <location>
        <position position="1"/>
    </location>
</feature>